<keyword evidence="1 4" id="KW-0808">Transferase</keyword>
<dbReference type="EMBL" id="FLOB01000004">
    <property type="protein sequence ID" value="SBS31231.1"/>
    <property type="molecule type" value="Genomic_DNA"/>
</dbReference>
<feature type="domain" description="N-acetyltransferase" evidence="3">
    <location>
        <begin position="7"/>
        <end position="158"/>
    </location>
</feature>
<organism evidence="4 5">
    <name type="scientific">Marinomonas spartinae</name>
    <dbReference type="NCBI Taxonomy" id="1792290"/>
    <lineage>
        <taxon>Bacteria</taxon>
        <taxon>Pseudomonadati</taxon>
        <taxon>Pseudomonadota</taxon>
        <taxon>Gammaproteobacteria</taxon>
        <taxon>Oceanospirillales</taxon>
        <taxon>Oceanospirillaceae</taxon>
        <taxon>Marinomonas</taxon>
    </lineage>
</organism>
<proteinExistence type="predicted"/>
<dbReference type="PANTHER" id="PTHR43877:SF2">
    <property type="entry name" value="AMINOALKYLPHOSPHONATE N-ACETYLTRANSFERASE-RELATED"/>
    <property type="match status" value="1"/>
</dbReference>
<evidence type="ECO:0000313" key="4">
    <source>
        <dbReference type="EMBL" id="SBS31231.1"/>
    </source>
</evidence>
<dbReference type="InterPro" id="IPR016181">
    <property type="entry name" value="Acyl_CoA_acyltransferase"/>
</dbReference>
<evidence type="ECO:0000259" key="3">
    <source>
        <dbReference type="PROSITE" id="PS51186"/>
    </source>
</evidence>
<dbReference type="InterPro" id="IPR050832">
    <property type="entry name" value="Bact_Acetyltransf"/>
</dbReference>
<dbReference type="Gene3D" id="3.40.630.30">
    <property type="match status" value="1"/>
</dbReference>
<reference evidence="4 5" key="1">
    <citation type="submission" date="2016-06" db="EMBL/GenBank/DDBJ databases">
        <authorList>
            <person name="Kjaerup R.B."/>
            <person name="Dalgaard T.S."/>
            <person name="Juul-Madsen H.R."/>
        </authorList>
    </citation>
    <scope>NUCLEOTIDE SEQUENCE [LARGE SCALE GENOMIC DNA]</scope>
    <source>
        <strain evidence="4 5">CECT 8886</strain>
    </source>
</reference>
<evidence type="ECO:0000256" key="2">
    <source>
        <dbReference type="ARBA" id="ARBA00023315"/>
    </source>
</evidence>
<dbReference type="GO" id="GO:0016747">
    <property type="term" value="F:acyltransferase activity, transferring groups other than amino-acyl groups"/>
    <property type="evidence" value="ECO:0007669"/>
    <property type="project" value="InterPro"/>
</dbReference>
<dbReference type="Pfam" id="PF00583">
    <property type="entry name" value="Acetyltransf_1"/>
    <property type="match status" value="1"/>
</dbReference>
<dbReference type="PROSITE" id="PS51186">
    <property type="entry name" value="GNAT"/>
    <property type="match status" value="1"/>
</dbReference>
<dbReference type="AlphaFoldDB" id="A0A1A8TDH9"/>
<dbReference type="STRING" id="1792290.MSP8886_02030"/>
<gene>
    <name evidence="4" type="ORF">MSP8886_02030</name>
</gene>
<name>A0A1A8TDH9_9GAMM</name>
<evidence type="ECO:0000256" key="1">
    <source>
        <dbReference type="ARBA" id="ARBA00022679"/>
    </source>
</evidence>
<evidence type="ECO:0000313" key="5">
    <source>
        <dbReference type="Proteomes" id="UP000092544"/>
    </source>
</evidence>
<keyword evidence="5" id="KW-1185">Reference proteome</keyword>
<dbReference type="CDD" id="cd04301">
    <property type="entry name" value="NAT_SF"/>
    <property type="match status" value="1"/>
</dbReference>
<keyword evidence="2" id="KW-0012">Acyltransferase</keyword>
<protein>
    <submittedName>
        <fullName evidence="4">Aminoalkylphosphonic acid N-acetyltransferase</fullName>
    </submittedName>
</protein>
<dbReference type="Proteomes" id="UP000092544">
    <property type="component" value="Unassembled WGS sequence"/>
</dbReference>
<sequence>MVDKGNMELRSAKLSDVDLLLPLFHDYRQLSVSLDSTAGLEESKKWITDCLTNNDATFLLAIKEGQLFGFATLYKGFSSVSLQKYWILNDLYVTSDARGLGVGTLLMAKVDDYAVQTHSKGVELETSLDNRVAQSLYEKLGYLENTQYKRYFKKVRKD</sequence>
<dbReference type="SUPFAM" id="SSF55729">
    <property type="entry name" value="Acyl-CoA N-acyltransferases (Nat)"/>
    <property type="match status" value="1"/>
</dbReference>
<dbReference type="PANTHER" id="PTHR43877">
    <property type="entry name" value="AMINOALKYLPHOSPHONATE N-ACETYLTRANSFERASE-RELATED-RELATED"/>
    <property type="match status" value="1"/>
</dbReference>
<dbReference type="InterPro" id="IPR000182">
    <property type="entry name" value="GNAT_dom"/>
</dbReference>
<accession>A0A1A8TDH9</accession>